<accession>A0A4Q7VFM3</accession>
<comment type="caution">
    <text evidence="3">The sequence shown here is derived from an EMBL/GenBank/DDBJ whole genome shotgun (WGS) entry which is preliminary data.</text>
</comment>
<evidence type="ECO:0000256" key="1">
    <source>
        <dbReference type="SAM" id="MobiDB-lite"/>
    </source>
</evidence>
<evidence type="ECO:0000259" key="2">
    <source>
        <dbReference type="Pfam" id="PF09937"/>
    </source>
</evidence>
<protein>
    <submittedName>
        <fullName evidence="3">Pentapeptide repeat protein</fullName>
    </submittedName>
</protein>
<dbReference type="PANTHER" id="PTHR42999">
    <property type="entry name" value="ANTIBIOTIC RESISTANCE PROTEIN MCBG"/>
    <property type="match status" value="1"/>
</dbReference>
<dbReference type="Proteomes" id="UP000293398">
    <property type="component" value="Unassembled WGS sequence"/>
</dbReference>
<dbReference type="Pfam" id="PF00805">
    <property type="entry name" value="Pentapeptide"/>
    <property type="match status" value="2"/>
</dbReference>
<dbReference type="PANTHER" id="PTHR42999:SF1">
    <property type="entry name" value="PENTAPEPTIDE REPEAT-CONTAINING PROTEIN"/>
    <property type="match status" value="1"/>
</dbReference>
<dbReference type="InterPro" id="IPR018683">
    <property type="entry name" value="DUF2169"/>
</dbReference>
<name>A0A4Q7VFM3_9BURK</name>
<dbReference type="RefSeq" id="WP_130304329.1">
    <property type="nucleotide sequence ID" value="NZ_SHKO01000002.1"/>
</dbReference>
<keyword evidence="4" id="KW-1185">Reference proteome</keyword>
<evidence type="ECO:0000313" key="4">
    <source>
        <dbReference type="Proteomes" id="UP000293398"/>
    </source>
</evidence>
<proteinExistence type="predicted"/>
<feature type="domain" description="DUF2169" evidence="2">
    <location>
        <begin position="32"/>
        <end position="299"/>
    </location>
</feature>
<dbReference type="InterPro" id="IPR052949">
    <property type="entry name" value="PA_immunity-related"/>
</dbReference>
<organism evidence="3 4">
    <name type="scientific">Advenella incenata</name>
    <dbReference type="NCBI Taxonomy" id="267800"/>
    <lineage>
        <taxon>Bacteria</taxon>
        <taxon>Pseudomonadati</taxon>
        <taxon>Pseudomonadota</taxon>
        <taxon>Betaproteobacteria</taxon>
        <taxon>Burkholderiales</taxon>
        <taxon>Alcaligenaceae</taxon>
    </lineage>
</organism>
<dbReference type="Gene3D" id="2.160.20.80">
    <property type="entry name" value="E3 ubiquitin-protein ligase SopA"/>
    <property type="match status" value="3"/>
</dbReference>
<dbReference type="EMBL" id="SHKO01000002">
    <property type="protein sequence ID" value="RZT94478.1"/>
    <property type="molecule type" value="Genomic_DNA"/>
</dbReference>
<sequence>MQTIEPARLTILTRPYQWRGSVRLGIGIYVLAQQNSDVWHLLDDQELWSNVLPELDSNGILDQIMPKSNPEYLISGFAYTNNQNTKDVCIVKAEVGELQKSLLVIGDRYWIGNEPTKPQPFSRLPITWNNAFGGDGHEKNPAGKGVTEVELGKEKAIPLPNIENPTHRISKKEDKPEPVSFGPIGSTHPDRLSMLGTYSEEWFKYDFPGFLPDMKPGIFNMASDDQQWQSVQSIPDRTSFKIWNMHPGKACWDGTLPSLTARAFIKKEKNGASLQEVDNITLSTAWFLPERDSVILMFHGSTEIEDEDADDIAVVMGAIESEKDRRPLTHYQDVCALRLDPESSLDYVSDDSQLVSKTLINSPKESIDYSPDKNKLSIRIDKFLQTQEQETTRTLEQHGIKEDDLYGQFVGPEINFSSMTDQEQKEYFQKSDQAANDQLKEIINQFKAENPRGAVLLNDIEKSLNSNTDTETLEIPVSGPPDLSHFDMPASSVMGTPEEQAKFDEQKQRLKGYARKSYLYTAQYQTAATRPIPEQDQLLRQALLTRYSQSKDLTKMDMTGVKLNGLTFEDADFSESFFENSIFSNCTFKNVNFSEAVLTRGHFTNCSFESGNFARTNLAKAKLEKCKLLHCSFLETEIENSQMSDSAFKKCKFEMLTPTGFQWTEIEFTGCDFVMCILDEGKMERSNFFTSDIFKTIFENSTLEKIEFNKSTLKDSTFSSSTCNECSFNECTLNNVMFEEDSPVLASRFLNSYLQECNFMETKLHSIQFYKCNLTGSDFTKSQLQNCNFDHVVARDTIFYKSDLTGSSFRYANLIQATLEKANLAGCDFTGATLFRTNVSKVKLSPETKFDGAFRDQLEVYPIHRDQLNVNALFTNE</sequence>
<gene>
    <name evidence="3" type="ORF">EV681_2898</name>
</gene>
<dbReference type="Pfam" id="PF13599">
    <property type="entry name" value="Pentapeptide_4"/>
    <property type="match status" value="1"/>
</dbReference>
<reference evidence="3 4" key="1">
    <citation type="submission" date="2019-02" db="EMBL/GenBank/DDBJ databases">
        <title>Genomic Encyclopedia of Type Strains, Phase IV (KMG-IV): sequencing the most valuable type-strain genomes for metagenomic binning, comparative biology and taxonomic classification.</title>
        <authorList>
            <person name="Goeker M."/>
        </authorList>
    </citation>
    <scope>NUCLEOTIDE SEQUENCE [LARGE SCALE GENOMIC DNA]</scope>
    <source>
        <strain evidence="3 4">DSM 23814</strain>
    </source>
</reference>
<dbReference type="SUPFAM" id="SSF141571">
    <property type="entry name" value="Pentapeptide repeat-like"/>
    <property type="match status" value="3"/>
</dbReference>
<feature type="region of interest" description="Disordered" evidence="1">
    <location>
        <begin position="160"/>
        <end position="186"/>
    </location>
</feature>
<dbReference type="AlphaFoldDB" id="A0A4Q7VFM3"/>
<dbReference type="Pfam" id="PF09937">
    <property type="entry name" value="DUF2169"/>
    <property type="match status" value="1"/>
</dbReference>
<dbReference type="InterPro" id="IPR001646">
    <property type="entry name" value="5peptide_repeat"/>
</dbReference>
<evidence type="ECO:0000313" key="3">
    <source>
        <dbReference type="EMBL" id="RZT94478.1"/>
    </source>
</evidence>
<dbReference type="OrthoDB" id="237820at2"/>